<gene>
    <name evidence="1" type="ORF">NQ318_018947</name>
</gene>
<dbReference type="Proteomes" id="UP001162162">
    <property type="component" value="Unassembled WGS sequence"/>
</dbReference>
<sequence>MCRGPSPDFATSRHRVFTHSSPRDPFNVLPLAISTPLRTTFPLLKAVLEVRFCQLVQNLRPFCLNRFHTFESGPLHVTASNKPGSVSMLFRMSAQMFILDSLLGSEEFWQHFCANFAHVGRFMQNLANTFFMDSCYFSKPSDA</sequence>
<evidence type="ECO:0000313" key="1">
    <source>
        <dbReference type="EMBL" id="KAJ8963464.1"/>
    </source>
</evidence>
<organism evidence="1 2">
    <name type="scientific">Aromia moschata</name>
    <dbReference type="NCBI Taxonomy" id="1265417"/>
    <lineage>
        <taxon>Eukaryota</taxon>
        <taxon>Metazoa</taxon>
        <taxon>Ecdysozoa</taxon>
        <taxon>Arthropoda</taxon>
        <taxon>Hexapoda</taxon>
        <taxon>Insecta</taxon>
        <taxon>Pterygota</taxon>
        <taxon>Neoptera</taxon>
        <taxon>Endopterygota</taxon>
        <taxon>Coleoptera</taxon>
        <taxon>Polyphaga</taxon>
        <taxon>Cucujiformia</taxon>
        <taxon>Chrysomeloidea</taxon>
        <taxon>Cerambycidae</taxon>
        <taxon>Cerambycinae</taxon>
        <taxon>Callichromatini</taxon>
        <taxon>Aromia</taxon>
    </lineage>
</organism>
<protein>
    <submittedName>
        <fullName evidence="1">Uncharacterized protein</fullName>
    </submittedName>
</protein>
<keyword evidence="2" id="KW-1185">Reference proteome</keyword>
<dbReference type="EMBL" id="JAPWTK010000001">
    <property type="protein sequence ID" value="KAJ8963464.1"/>
    <property type="molecule type" value="Genomic_DNA"/>
</dbReference>
<name>A0AAV8ZGL8_9CUCU</name>
<evidence type="ECO:0000313" key="2">
    <source>
        <dbReference type="Proteomes" id="UP001162162"/>
    </source>
</evidence>
<proteinExistence type="predicted"/>
<accession>A0AAV8ZGL8</accession>
<dbReference type="AlphaFoldDB" id="A0AAV8ZGL8"/>
<comment type="caution">
    <text evidence="1">The sequence shown here is derived from an EMBL/GenBank/DDBJ whole genome shotgun (WGS) entry which is preliminary data.</text>
</comment>
<reference evidence="1" key="1">
    <citation type="journal article" date="2023" name="Insect Mol. Biol.">
        <title>Genome sequencing provides insights into the evolution of gene families encoding plant cell wall-degrading enzymes in longhorned beetles.</title>
        <authorList>
            <person name="Shin N.R."/>
            <person name="Okamura Y."/>
            <person name="Kirsch R."/>
            <person name="Pauchet Y."/>
        </authorList>
    </citation>
    <scope>NUCLEOTIDE SEQUENCE</scope>
    <source>
        <strain evidence="1">AMC_N1</strain>
    </source>
</reference>